<keyword evidence="13" id="KW-0460">Magnesium</keyword>
<evidence type="ECO:0000256" key="1">
    <source>
        <dbReference type="ARBA" id="ARBA00001933"/>
    </source>
</evidence>
<comment type="catalytic activity">
    <reaction evidence="20">
        <text>(R)-mevalonate + ATP = (R)-5-phosphomevalonate + ADP + H(+)</text>
        <dbReference type="Rhea" id="RHEA:17065"/>
        <dbReference type="ChEBI" id="CHEBI:15378"/>
        <dbReference type="ChEBI" id="CHEBI:30616"/>
        <dbReference type="ChEBI" id="CHEBI:36464"/>
        <dbReference type="ChEBI" id="CHEBI:58146"/>
        <dbReference type="ChEBI" id="CHEBI:456216"/>
        <dbReference type="EC" id="2.7.1.36"/>
    </reaction>
    <physiologicalReaction direction="left-to-right" evidence="20">
        <dbReference type="Rhea" id="RHEA:17066"/>
    </physiologicalReaction>
</comment>
<dbReference type="InterPro" id="IPR013750">
    <property type="entry name" value="GHMP_kinase_C_dom"/>
</dbReference>
<comment type="similarity">
    <text evidence="4">Belongs to the GHMP kinase family. Mevalonate kinase subfamily.</text>
</comment>
<gene>
    <name evidence="27" type="primary">ERG12</name>
    <name evidence="27" type="ORF">LTR78_002538</name>
</gene>
<dbReference type="GO" id="GO:0003941">
    <property type="term" value="F:L-serine ammonia-lyase activity"/>
    <property type="evidence" value="ECO:0007669"/>
    <property type="project" value="UniProtKB-EC"/>
</dbReference>
<evidence type="ECO:0000256" key="14">
    <source>
        <dbReference type="ARBA" id="ARBA00022898"/>
    </source>
</evidence>
<dbReference type="InterPro" id="IPR000634">
    <property type="entry name" value="Ser/Thr_deHydtase_PyrdxlP-BS"/>
</dbReference>
<dbReference type="FunFam" id="3.30.230.10:FF:000027">
    <property type="entry name" value="Mevalonate kinase"/>
    <property type="match status" value="1"/>
</dbReference>
<dbReference type="GO" id="GO:0006094">
    <property type="term" value="P:gluconeogenesis"/>
    <property type="evidence" value="ECO:0007669"/>
    <property type="project" value="UniProtKB-KW"/>
</dbReference>
<dbReference type="Proteomes" id="UP001274830">
    <property type="component" value="Unassembled WGS sequence"/>
</dbReference>
<dbReference type="GO" id="GO:0004496">
    <property type="term" value="F:mevalonate kinase activity"/>
    <property type="evidence" value="ECO:0007669"/>
    <property type="project" value="UniProtKB-EC"/>
</dbReference>
<dbReference type="InterPro" id="IPR006205">
    <property type="entry name" value="Mev_gal_kin"/>
</dbReference>
<organism evidence="27 28">
    <name type="scientific">Recurvomyces mirabilis</name>
    <dbReference type="NCBI Taxonomy" id="574656"/>
    <lineage>
        <taxon>Eukaryota</taxon>
        <taxon>Fungi</taxon>
        <taxon>Dikarya</taxon>
        <taxon>Ascomycota</taxon>
        <taxon>Pezizomycotina</taxon>
        <taxon>Dothideomycetes</taxon>
        <taxon>Dothideomycetidae</taxon>
        <taxon>Mycosphaerellales</taxon>
        <taxon>Teratosphaeriaceae</taxon>
        <taxon>Recurvomyces</taxon>
    </lineage>
</organism>
<evidence type="ECO:0000256" key="6">
    <source>
        <dbReference type="ARBA" id="ARBA00022432"/>
    </source>
</evidence>
<evidence type="ECO:0000256" key="21">
    <source>
        <dbReference type="ARBA" id="ARBA00029438"/>
    </source>
</evidence>
<comment type="subcellular location">
    <subcellularLocation>
        <location evidence="2">Cytoplasm</location>
    </subcellularLocation>
</comment>
<dbReference type="SUPFAM" id="SSF54211">
    <property type="entry name" value="Ribosomal protein S5 domain 2-like"/>
    <property type="match status" value="1"/>
</dbReference>
<evidence type="ECO:0000256" key="11">
    <source>
        <dbReference type="ARBA" id="ARBA00022777"/>
    </source>
</evidence>
<keyword evidence="9 27" id="KW-0808">Transferase</keyword>
<dbReference type="NCBIfam" id="TIGR00549">
    <property type="entry name" value="mevalon_kin"/>
    <property type="match status" value="1"/>
</dbReference>
<evidence type="ECO:0000313" key="27">
    <source>
        <dbReference type="EMBL" id="KAK3677688.1"/>
    </source>
</evidence>
<feature type="domain" description="Tryptophan synthase beta chain-like PALP" evidence="25">
    <location>
        <begin position="539"/>
        <end position="851"/>
    </location>
</feature>
<evidence type="ECO:0000256" key="16">
    <source>
        <dbReference type="ARBA" id="ARBA00023098"/>
    </source>
</evidence>
<name>A0AAE0WTT9_9PEZI</name>
<feature type="domain" description="GHMP kinase C-terminal" evidence="26">
    <location>
        <begin position="357"/>
        <end position="413"/>
    </location>
</feature>
<evidence type="ECO:0000256" key="17">
    <source>
        <dbReference type="ARBA" id="ARBA00023166"/>
    </source>
</evidence>
<dbReference type="Gene3D" id="3.30.230.10">
    <property type="match status" value="1"/>
</dbReference>
<comment type="catalytic activity">
    <reaction evidence="22">
        <text>L-serine = pyruvate + NH4(+)</text>
        <dbReference type="Rhea" id="RHEA:19169"/>
        <dbReference type="ChEBI" id="CHEBI:15361"/>
        <dbReference type="ChEBI" id="CHEBI:28938"/>
        <dbReference type="ChEBI" id="CHEBI:33384"/>
        <dbReference type="EC" id="4.3.1.17"/>
    </reaction>
</comment>
<dbReference type="SUPFAM" id="SSF53686">
    <property type="entry name" value="Tryptophan synthase beta subunit-like PLP-dependent enzymes"/>
    <property type="match status" value="1"/>
</dbReference>
<dbReference type="InterPro" id="IPR006203">
    <property type="entry name" value="GHMP_knse_ATP-bd_CS"/>
</dbReference>
<evidence type="ECO:0000256" key="2">
    <source>
        <dbReference type="ARBA" id="ARBA00004496"/>
    </source>
</evidence>
<evidence type="ECO:0000259" key="25">
    <source>
        <dbReference type="Pfam" id="PF00291"/>
    </source>
</evidence>
<evidence type="ECO:0000256" key="15">
    <source>
        <dbReference type="ARBA" id="ARBA00023011"/>
    </source>
</evidence>
<dbReference type="InterPro" id="IPR036052">
    <property type="entry name" value="TrpB-like_PALP_sf"/>
</dbReference>
<evidence type="ECO:0000256" key="12">
    <source>
        <dbReference type="ARBA" id="ARBA00022840"/>
    </source>
</evidence>
<keyword evidence="6" id="KW-0312">Gluconeogenesis</keyword>
<evidence type="ECO:0000259" key="24">
    <source>
        <dbReference type="Pfam" id="PF00288"/>
    </source>
</evidence>
<evidence type="ECO:0000259" key="26">
    <source>
        <dbReference type="Pfam" id="PF08544"/>
    </source>
</evidence>
<dbReference type="Pfam" id="PF08544">
    <property type="entry name" value="GHMP_kinases_C"/>
    <property type="match status" value="1"/>
</dbReference>
<dbReference type="GO" id="GO:0019287">
    <property type="term" value="P:isopentenyl diphosphate biosynthetic process, mevalonate pathway"/>
    <property type="evidence" value="ECO:0007669"/>
    <property type="project" value="TreeGrafter"/>
</dbReference>
<comment type="pathway">
    <text evidence="21">Isoprenoid biosynthesis; isopentenyl diphosphate biosynthesis via mevalonate pathway; isopentenyl diphosphate from (R)-mevalonate: step 1/3.</text>
</comment>
<dbReference type="CDD" id="cd06448">
    <property type="entry name" value="L-Ser-dehyd"/>
    <property type="match status" value="1"/>
</dbReference>
<comment type="similarity">
    <text evidence="5">Belongs to the serine/threonine dehydratase family.</text>
</comment>
<evidence type="ECO:0000256" key="9">
    <source>
        <dbReference type="ARBA" id="ARBA00022679"/>
    </source>
</evidence>
<feature type="compositionally biased region" description="Basic and acidic residues" evidence="23">
    <location>
        <begin position="1"/>
        <end position="14"/>
    </location>
</feature>
<reference evidence="27" key="1">
    <citation type="submission" date="2023-07" db="EMBL/GenBank/DDBJ databases">
        <title>Black Yeasts Isolated from many extreme environments.</title>
        <authorList>
            <person name="Coleine C."/>
            <person name="Stajich J.E."/>
            <person name="Selbmann L."/>
        </authorList>
    </citation>
    <scope>NUCLEOTIDE SEQUENCE</scope>
    <source>
        <strain evidence="27">CCFEE 5485</strain>
    </source>
</reference>
<dbReference type="InterPro" id="IPR020568">
    <property type="entry name" value="Ribosomal_Su5_D2-typ_SF"/>
</dbReference>
<dbReference type="InterPro" id="IPR001926">
    <property type="entry name" value="TrpB-like_PALP"/>
</dbReference>
<evidence type="ECO:0000256" key="22">
    <source>
        <dbReference type="ARBA" id="ARBA00049406"/>
    </source>
</evidence>
<dbReference type="InterPro" id="IPR006204">
    <property type="entry name" value="GHMP_kinase_N_dom"/>
</dbReference>
<dbReference type="EC" id="2.7.1.36" evidence="27"/>
<keyword evidence="12" id="KW-0067">ATP-binding</keyword>
<evidence type="ECO:0000256" key="8">
    <source>
        <dbReference type="ARBA" id="ARBA00022516"/>
    </source>
</evidence>
<dbReference type="FunFam" id="3.40.50.1100:FF:000040">
    <property type="entry name" value="L-serine dehydratase, putative"/>
    <property type="match status" value="1"/>
</dbReference>
<dbReference type="Pfam" id="PF00291">
    <property type="entry name" value="PALP"/>
    <property type="match status" value="1"/>
</dbReference>
<evidence type="ECO:0000256" key="5">
    <source>
        <dbReference type="ARBA" id="ARBA00010869"/>
    </source>
</evidence>
<dbReference type="GO" id="GO:0005524">
    <property type="term" value="F:ATP binding"/>
    <property type="evidence" value="ECO:0007669"/>
    <property type="project" value="UniProtKB-KW"/>
</dbReference>
<accession>A0AAE0WTT9</accession>
<evidence type="ECO:0000256" key="13">
    <source>
        <dbReference type="ARBA" id="ARBA00022842"/>
    </source>
</evidence>
<dbReference type="PROSITE" id="PS00627">
    <property type="entry name" value="GHMP_KINASES_ATP"/>
    <property type="match status" value="1"/>
</dbReference>
<dbReference type="GO" id="GO:0030170">
    <property type="term" value="F:pyridoxal phosphate binding"/>
    <property type="evidence" value="ECO:0007669"/>
    <property type="project" value="InterPro"/>
</dbReference>
<dbReference type="InterPro" id="IPR014721">
    <property type="entry name" value="Ribsml_uS5_D2-typ_fold_subgr"/>
</dbReference>
<proteinExistence type="inferred from homology"/>
<comment type="cofactor">
    <cofactor evidence="1">
        <name>pyridoxal 5'-phosphate</name>
        <dbReference type="ChEBI" id="CHEBI:597326"/>
    </cofactor>
</comment>
<keyword evidence="15" id="KW-0752">Steroid biosynthesis</keyword>
<keyword evidence="7" id="KW-0963">Cytoplasm</keyword>
<evidence type="ECO:0000256" key="10">
    <source>
        <dbReference type="ARBA" id="ARBA00022741"/>
    </source>
</evidence>
<dbReference type="InterPro" id="IPR036554">
    <property type="entry name" value="GHMP_kinase_C_sf"/>
</dbReference>
<evidence type="ECO:0000256" key="20">
    <source>
        <dbReference type="ARBA" id="ARBA00029310"/>
    </source>
</evidence>
<sequence length="894" mass="96253">MNGVRFEKDSHDQTKSSGHVNGTNKELPTHRKGSPATNGAPRPSIHSRKDSNPLAPPFIVSAPGKTIVYGEHAVVHGKAAIAAAISLRSYLLCTTLTKSSRTVSLQFPDIGLDHTWSIPELPWHAFRREGKRRRYYDLITSLDQELVDAMEPFIECVSTGLKAQVRERHQQAARAFLYLFLSLGSESSPPCVYALRSTVPVGVGLGSSGSICVCISTALLLQCRALSGPHPDQMSNEADEQLERINRWAFVGELLIHGNPSGVDNTVATHGHAVLFQRTDYAKPPQVQVLKDFPELPLLLVDTCQAKSTAAEVAKVGHLKTAHPEVTGCIFNAIDSITRSAHDIVTSEDPGSVESITHLGELMTLNHGLLTSLGVSHPRLERLRYLVDQSKVGWTKLTGAGGGGCAITLLKPDATTSPSQTNYDGNGPSNGHSTALEQLEQQLEEEGFVKYETTLGGDGVGVLYPAVINGEEIDQDIFLGVESREEVEELSKDKYLLVLHADALRFPIILSPQLVFPSHLPLIMAADKKSNMSTSKKPWRKTPLTESTNLSKAAGCRIFLKHEHLQPSGSFKSRGVGNHLLCALRRASHPDRVHFFCSSGGNAGLACVHAANTLGRPATVVVPLSTKAMMVAKIKAAGAREVVQYGATWKEADGYLRDVVLRSAEERGEEGVYVPPFDHEDVWAGNESLIEEVGEQLAELGEGEPAILICSVGGGGLFNGVVQGIEKMGWDRTTVLALETRGAHSLHESLEQGELVTLPGITSQATSLGATRVSERTFELAGKHSATGQVKSVVLTDAEAAMGCWRYADDERTLVELACGVNLALCYGGRLERALGRPVKKTDKVVIVVCGGQNVTTSMVESWKQEFGDLDQKAGINGHKTNDVPSVVTAPNGA</sequence>
<dbReference type="Gene3D" id="3.30.70.890">
    <property type="entry name" value="GHMP kinase, C-terminal domain"/>
    <property type="match status" value="1"/>
</dbReference>
<comment type="caution">
    <text evidence="27">The sequence shown here is derived from an EMBL/GenBank/DDBJ whole genome shotgun (WGS) entry which is preliminary data.</text>
</comment>
<dbReference type="EMBL" id="JAUTXT010000006">
    <property type="protein sequence ID" value="KAK3677688.1"/>
    <property type="molecule type" value="Genomic_DNA"/>
</dbReference>
<dbReference type="Gene3D" id="3.40.50.1100">
    <property type="match status" value="2"/>
</dbReference>
<keyword evidence="8" id="KW-0444">Lipid biosynthesis</keyword>
<keyword evidence="18" id="KW-0753">Steroid metabolism</keyword>
<feature type="region of interest" description="Disordered" evidence="23">
    <location>
        <begin position="1"/>
        <end position="56"/>
    </location>
</feature>
<dbReference type="Pfam" id="PF00288">
    <property type="entry name" value="GHMP_kinases_N"/>
    <property type="match status" value="1"/>
</dbReference>
<keyword evidence="15" id="KW-0756">Sterol biosynthesis</keyword>
<evidence type="ECO:0000256" key="19">
    <source>
        <dbReference type="ARBA" id="ARBA00023239"/>
    </source>
</evidence>
<dbReference type="GO" id="GO:0006696">
    <property type="term" value="P:ergosterol biosynthetic process"/>
    <property type="evidence" value="ECO:0007669"/>
    <property type="project" value="TreeGrafter"/>
</dbReference>
<dbReference type="PANTHER" id="PTHR43290">
    <property type="entry name" value="MEVALONATE KINASE"/>
    <property type="match status" value="1"/>
</dbReference>
<evidence type="ECO:0000256" key="18">
    <source>
        <dbReference type="ARBA" id="ARBA00023221"/>
    </source>
</evidence>
<keyword evidence="19" id="KW-0456">Lyase</keyword>
<keyword evidence="11 27" id="KW-0418">Kinase</keyword>
<keyword evidence="14" id="KW-0663">Pyridoxal phosphate</keyword>
<dbReference type="SUPFAM" id="SSF55060">
    <property type="entry name" value="GHMP Kinase, C-terminal domain"/>
    <property type="match status" value="1"/>
</dbReference>
<evidence type="ECO:0000256" key="3">
    <source>
        <dbReference type="ARBA" id="ARBA00004742"/>
    </source>
</evidence>
<keyword evidence="17" id="KW-1207">Sterol metabolism</keyword>
<keyword evidence="16" id="KW-0443">Lipid metabolism</keyword>
<dbReference type="GO" id="GO:0005829">
    <property type="term" value="C:cytosol"/>
    <property type="evidence" value="ECO:0007669"/>
    <property type="project" value="TreeGrafter"/>
</dbReference>
<keyword evidence="28" id="KW-1185">Reference proteome</keyword>
<keyword evidence="10" id="KW-0547">Nucleotide-binding</keyword>
<evidence type="ECO:0000256" key="4">
    <source>
        <dbReference type="ARBA" id="ARBA00006495"/>
    </source>
</evidence>
<protein>
    <submittedName>
        <fullName evidence="27">Mevalonate kinase</fullName>
        <ecNumber evidence="27">2.7.1.36</ecNumber>
    </submittedName>
</protein>
<dbReference type="PROSITE" id="PS00165">
    <property type="entry name" value="DEHYDRATASE_SER_THR"/>
    <property type="match status" value="1"/>
</dbReference>
<dbReference type="PRINTS" id="PR00959">
    <property type="entry name" value="MEVGALKINASE"/>
</dbReference>
<comment type="pathway">
    <text evidence="3">Carbohydrate biosynthesis; gluconeogenesis.</text>
</comment>
<evidence type="ECO:0000256" key="7">
    <source>
        <dbReference type="ARBA" id="ARBA00022490"/>
    </source>
</evidence>
<feature type="domain" description="GHMP kinase N-terminal" evidence="24">
    <location>
        <begin position="182"/>
        <end position="269"/>
    </location>
</feature>
<dbReference type="RefSeq" id="XP_064695567.1">
    <property type="nucleotide sequence ID" value="XM_064836934.1"/>
</dbReference>
<dbReference type="PANTHER" id="PTHR43290:SF2">
    <property type="entry name" value="MEVALONATE KINASE"/>
    <property type="match status" value="1"/>
</dbReference>
<evidence type="ECO:0000256" key="23">
    <source>
        <dbReference type="SAM" id="MobiDB-lite"/>
    </source>
</evidence>
<dbReference type="GeneID" id="89961470"/>
<feature type="compositionally biased region" description="Polar residues" evidence="23">
    <location>
        <begin position="15"/>
        <end position="26"/>
    </location>
</feature>
<dbReference type="GO" id="GO:0006520">
    <property type="term" value="P:amino acid metabolic process"/>
    <property type="evidence" value="ECO:0007669"/>
    <property type="project" value="InterPro"/>
</dbReference>
<dbReference type="AlphaFoldDB" id="A0AAE0WTT9"/>
<evidence type="ECO:0000313" key="28">
    <source>
        <dbReference type="Proteomes" id="UP001274830"/>
    </source>
</evidence>